<proteinExistence type="predicted"/>
<evidence type="ECO:0000256" key="1">
    <source>
        <dbReference type="SAM" id="MobiDB-lite"/>
    </source>
</evidence>
<feature type="region of interest" description="Disordered" evidence="1">
    <location>
        <begin position="55"/>
        <end position="76"/>
    </location>
</feature>
<evidence type="ECO:0000313" key="2">
    <source>
        <dbReference type="EMBL" id="CEL06984.1"/>
    </source>
</evidence>
<keyword evidence="3" id="KW-1185">Reference proteome</keyword>
<evidence type="ECO:0000313" key="3">
    <source>
        <dbReference type="Proteomes" id="UP000054771"/>
    </source>
</evidence>
<sequence length="236" mass="26125">MLMPVALAVARGFVACGRSEEARALLERVWCAEEEEEEEEEEGIGIGFAWSGPPGIRAPRTNPEPDPASDPDDEGQRAISDAYARATSLRRTALYPIGQYLLRLYREAGYTETDLDPLTREVQILKSRFRGAPVIAVAEDHIALVLAPGPLSDCTQQGLLEDGVWFNGPGGVLIEGLRDMQDIKALIPLTRWGLDEYRFKPAEGDEDAEFVGTTSYVAEGMFANLYRPILIFFRGY</sequence>
<dbReference type="EMBL" id="CDMC01000008">
    <property type="protein sequence ID" value="CEL06984.1"/>
    <property type="molecule type" value="Genomic_DNA"/>
</dbReference>
<name>A0A0U5G9C9_ASPCI</name>
<dbReference type="Proteomes" id="UP000054771">
    <property type="component" value="Unassembled WGS sequence"/>
</dbReference>
<dbReference type="AlphaFoldDB" id="A0A0U5G9C9"/>
<protein>
    <submittedName>
        <fullName evidence="2">Uncharacterized protein</fullName>
    </submittedName>
</protein>
<organism evidence="2 3">
    <name type="scientific">Aspergillus calidoustus</name>
    <dbReference type="NCBI Taxonomy" id="454130"/>
    <lineage>
        <taxon>Eukaryota</taxon>
        <taxon>Fungi</taxon>
        <taxon>Dikarya</taxon>
        <taxon>Ascomycota</taxon>
        <taxon>Pezizomycotina</taxon>
        <taxon>Eurotiomycetes</taxon>
        <taxon>Eurotiomycetidae</taxon>
        <taxon>Eurotiales</taxon>
        <taxon>Aspergillaceae</taxon>
        <taxon>Aspergillus</taxon>
        <taxon>Aspergillus subgen. Nidulantes</taxon>
    </lineage>
</organism>
<gene>
    <name evidence="2" type="ORF">ASPCAL10151</name>
</gene>
<reference evidence="3" key="1">
    <citation type="journal article" date="2016" name="Genome Announc.">
        <title>Draft genome sequences of fungus Aspergillus calidoustus.</title>
        <authorList>
            <person name="Horn F."/>
            <person name="Linde J."/>
            <person name="Mattern D.J."/>
            <person name="Walther G."/>
            <person name="Guthke R."/>
            <person name="Scherlach K."/>
            <person name="Martin K."/>
            <person name="Brakhage A.A."/>
            <person name="Petzke L."/>
            <person name="Valiante V."/>
        </authorList>
    </citation>
    <scope>NUCLEOTIDE SEQUENCE [LARGE SCALE GENOMIC DNA]</scope>
    <source>
        <strain evidence="3">SF006504</strain>
    </source>
</reference>
<accession>A0A0U5G9C9</accession>